<dbReference type="InterPro" id="IPR036249">
    <property type="entry name" value="Thioredoxin-like_sf"/>
</dbReference>
<dbReference type="SFLD" id="SFLDG00363">
    <property type="entry name" value="AMPS_(cytGST):_Alpha-__Mu-__Pi"/>
    <property type="match status" value="1"/>
</dbReference>
<dbReference type="GO" id="GO:0004602">
    <property type="term" value="F:glutathione peroxidase activity"/>
    <property type="evidence" value="ECO:0007669"/>
    <property type="project" value="UniProtKB-ARBA"/>
</dbReference>
<dbReference type="PANTHER" id="PTHR11571:SF224">
    <property type="entry name" value="HEMATOPOIETIC PROSTAGLANDIN D SYNTHASE"/>
    <property type="match status" value="1"/>
</dbReference>
<organism evidence="8">
    <name type="scientific">Epiphyas postvittana</name>
    <name type="common">Light brown apple moth</name>
    <dbReference type="NCBI Taxonomy" id="65032"/>
    <lineage>
        <taxon>Eukaryota</taxon>
        <taxon>Metazoa</taxon>
        <taxon>Ecdysozoa</taxon>
        <taxon>Arthropoda</taxon>
        <taxon>Hexapoda</taxon>
        <taxon>Insecta</taxon>
        <taxon>Pterygota</taxon>
        <taxon>Neoptera</taxon>
        <taxon>Endopterygota</taxon>
        <taxon>Lepidoptera</taxon>
        <taxon>Glossata</taxon>
        <taxon>Ditrysia</taxon>
        <taxon>Tortricoidea</taxon>
        <taxon>Tortricidae</taxon>
        <taxon>Tortricinae</taxon>
        <taxon>Epiphyas</taxon>
    </lineage>
</organism>
<dbReference type="CDD" id="cd03192">
    <property type="entry name" value="GST_C_Sigma_like"/>
    <property type="match status" value="1"/>
</dbReference>
<name>A0A0K8TUE8_EPIPO</name>
<evidence type="ECO:0000313" key="8">
    <source>
        <dbReference type="EMBL" id="JAI18114.1"/>
    </source>
</evidence>
<feature type="domain" description="GST C-terminal" evidence="7">
    <location>
        <begin position="80"/>
        <end position="202"/>
    </location>
</feature>
<evidence type="ECO:0000256" key="5">
    <source>
        <dbReference type="ARBA" id="ARBA00047960"/>
    </source>
</evidence>
<dbReference type="FunFam" id="1.20.1050.10:FF:000030">
    <property type="entry name" value="Glutathione S-transferase S1"/>
    <property type="match status" value="1"/>
</dbReference>
<dbReference type="CDD" id="cd03039">
    <property type="entry name" value="GST_N_Sigma_like"/>
    <property type="match status" value="1"/>
</dbReference>
<dbReference type="Gene3D" id="1.20.1050.10">
    <property type="match status" value="1"/>
</dbReference>
<dbReference type="SUPFAM" id="SSF52833">
    <property type="entry name" value="Thioredoxin-like"/>
    <property type="match status" value="1"/>
</dbReference>
<dbReference type="Gene3D" id="3.40.30.10">
    <property type="entry name" value="Glutaredoxin"/>
    <property type="match status" value="1"/>
</dbReference>
<sequence length="202" mass="23191">MPIEITYFQVKGLGEQVRLLLAYGGEDFKDTRLTREEWPAFKPKTPFGQGPVLNIDGKQYAQSSAICRYLGRKYNLAGDDIEEAFEIDQNVEFLNDIRLHGFQVFSQPTEELKDKKHEEKSKVYPDLLKKLEQIIIANNGHLAAGKLTWGDFVFAGQYEMLKMMMRNPDLGDQYPSLKKLYDTVMALPQLQKYLASAPKTDF</sequence>
<dbReference type="FunFam" id="3.40.30.10:FF:000035">
    <property type="entry name" value="hematopoietic prostaglandin D synthase"/>
    <property type="match status" value="1"/>
</dbReference>
<dbReference type="SFLD" id="SFLDG01205">
    <property type="entry name" value="AMPS.1"/>
    <property type="match status" value="1"/>
</dbReference>
<dbReference type="PANTHER" id="PTHR11571">
    <property type="entry name" value="GLUTATHIONE S-TRANSFERASE"/>
    <property type="match status" value="1"/>
</dbReference>
<evidence type="ECO:0000259" key="6">
    <source>
        <dbReference type="PROSITE" id="PS50404"/>
    </source>
</evidence>
<dbReference type="InterPro" id="IPR036282">
    <property type="entry name" value="Glutathione-S-Trfase_C_sf"/>
</dbReference>
<dbReference type="SFLD" id="SFLDS00019">
    <property type="entry name" value="Glutathione_Transferase_(cytos"/>
    <property type="match status" value="1"/>
</dbReference>
<dbReference type="Pfam" id="PF02798">
    <property type="entry name" value="GST_N"/>
    <property type="match status" value="1"/>
</dbReference>
<dbReference type="EMBL" id="GCVX01000116">
    <property type="protein sequence ID" value="JAI18114.1"/>
    <property type="molecule type" value="Transcribed_RNA"/>
</dbReference>
<dbReference type="PROSITE" id="PS50405">
    <property type="entry name" value="GST_CTER"/>
    <property type="match status" value="1"/>
</dbReference>
<dbReference type="InterPro" id="IPR040079">
    <property type="entry name" value="Glutathione_S-Trfase"/>
</dbReference>
<dbReference type="InterPro" id="IPR004045">
    <property type="entry name" value="Glutathione_S-Trfase_N"/>
</dbReference>
<comment type="subunit">
    <text evidence="1">Homodimer.</text>
</comment>
<dbReference type="InterPro" id="IPR050213">
    <property type="entry name" value="GST_superfamily"/>
</dbReference>
<feature type="domain" description="GST N-terminal" evidence="6">
    <location>
        <begin position="1"/>
        <end position="78"/>
    </location>
</feature>
<dbReference type="Pfam" id="PF14497">
    <property type="entry name" value="GST_C_3"/>
    <property type="match status" value="1"/>
</dbReference>
<evidence type="ECO:0000256" key="2">
    <source>
        <dbReference type="ARBA" id="ARBA00012452"/>
    </source>
</evidence>
<dbReference type="SUPFAM" id="SSF47616">
    <property type="entry name" value="GST C-terminal domain-like"/>
    <property type="match status" value="1"/>
</dbReference>
<dbReference type="InterPro" id="IPR010987">
    <property type="entry name" value="Glutathione-S-Trfase_C-like"/>
</dbReference>
<dbReference type="EC" id="2.5.1.18" evidence="2"/>
<dbReference type="PROSITE" id="PS50404">
    <property type="entry name" value="GST_NTER"/>
    <property type="match status" value="1"/>
</dbReference>
<dbReference type="GO" id="GO:0006749">
    <property type="term" value="P:glutathione metabolic process"/>
    <property type="evidence" value="ECO:0007669"/>
    <property type="project" value="TreeGrafter"/>
</dbReference>
<comment type="catalytic activity">
    <reaction evidence="5">
        <text>RX + glutathione = an S-substituted glutathione + a halide anion + H(+)</text>
        <dbReference type="Rhea" id="RHEA:16437"/>
        <dbReference type="ChEBI" id="CHEBI:15378"/>
        <dbReference type="ChEBI" id="CHEBI:16042"/>
        <dbReference type="ChEBI" id="CHEBI:17792"/>
        <dbReference type="ChEBI" id="CHEBI:57925"/>
        <dbReference type="ChEBI" id="CHEBI:90779"/>
        <dbReference type="EC" id="2.5.1.18"/>
    </reaction>
</comment>
<evidence type="ECO:0000256" key="1">
    <source>
        <dbReference type="ARBA" id="ARBA00011738"/>
    </source>
</evidence>
<evidence type="ECO:0000259" key="7">
    <source>
        <dbReference type="PROSITE" id="PS50405"/>
    </source>
</evidence>
<keyword evidence="3 8" id="KW-0808">Transferase</keyword>
<comment type="similarity">
    <text evidence="4">Belongs to the GST superfamily. Sigma family.</text>
</comment>
<evidence type="ECO:0000256" key="3">
    <source>
        <dbReference type="ARBA" id="ARBA00022679"/>
    </source>
</evidence>
<proteinExistence type="inferred from homology"/>
<evidence type="ECO:0000256" key="4">
    <source>
        <dbReference type="ARBA" id="ARBA00038317"/>
    </source>
</evidence>
<dbReference type="InterPro" id="IPR004046">
    <property type="entry name" value="GST_C"/>
</dbReference>
<dbReference type="AlphaFoldDB" id="A0A0K8TUE8"/>
<protein>
    <recommendedName>
        <fullName evidence="2">glutathione transferase</fullName>
        <ecNumber evidence="2">2.5.1.18</ecNumber>
    </recommendedName>
</protein>
<reference evidence="8" key="1">
    <citation type="journal article" date="2015" name="PLoS ONE">
        <title>The Peripheral Olfactory Repertoire of the Lightbrown Apple Moth, Epiphyas postvittana.</title>
        <authorList>
            <person name="Corcoran J.A."/>
            <person name="Jordan M.D."/>
            <person name="Thrimawithana A.H."/>
            <person name="Crowhurst R.N."/>
            <person name="Newcomb R.D."/>
        </authorList>
    </citation>
    <scope>NUCLEOTIDE SEQUENCE</scope>
</reference>
<dbReference type="GO" id="GO:0004364">
    <property type="term" value="F:glutathione transferase activity"/>
    <property type="evidence" value="ECO:0007669"/>
    <property type="project" value="UniProtKB-EC"/>
</dbReference>
<accession>A0A0K8TUE8</accession>